<feature type="region of interest" description="Disordered" evidence="1">
    <location>
        <begin position="857"/>
        <end position="886"/>
    </location>
</feature>
<feature type="compositionally biased region" description="Basic and acidic residues" evidence="1">
    <location>
        <begin position="663"/>
        <end position="672"/>
    </location>
</feature>
<proteinExistence type="predicted"/>
<feature type="compositionally biased region" description="Acidic residues" evidence="1">
    <location>
        <begin position="101"/>
        <end position="110"/>
    </location>
</feature>
<feature type="region of interest" description="Disordered" evidence="1">
    <location>
        <begin position="218"/>
        <end position="249"/>
    </location>
</feature>
<sequence length="996" mass="111351">MPQNTATSKGAKKKRTYETDSEQDSIHDKRHATYCSFWISWKAYLNIRRKKLAGSDNENKKPKSTSKNAYVFTFLEGLALIEIHKSKRKSSEMRGQKGSEADTETDDSEEEVKPGSKRTKKKRRKSMDSDKSSSESDAKSPAKRKKKSKKKRSKFIESDDDEWTADNVYMYLKRNKKDGPGDKSLRDLGKWVGRALDSWTPIRVILFSGIMHDGIFPMSDDETLPSSSDSDDESSSETSTREEKRKHHVQCYNKIKKRSQLMVDLISLVAKNKSLKVLNNMAAAIETGRHQARTADTHLARYELPRLLVEDDTLPILRPIPNGALKSQRGLNHPDIAMLWVPWHLVERMKKEMLILRKENEKSGAELELWQKPGSVLERMMNEEIDLISTHMWFGLYERLLIDGADSGKGLFLNFSLLRLARGVFRGKTAIYGTKKGPSRPSNAEIHNIRRTSPTIIAYICMLLRFSMSIQEKFGDDDSSIYSFKTFYFTVIRYLEDPRNAKLTKYILEIWDNDVFGIKSKSANDAANLIWSGSTTQFDLCLTEKDLDNEPVDEDNGDPELEPRKDNTLPGFEEENPGPEFGIDGDVGDDWLPLPAGNFDVALSPPFSHQKVTSGSLFTPQQRKQVTSLPSPPIQLPQLLTPGPSQRVKRPPTAVLSPSQFQNHDKSDQTVDRGHPHYINSALYQTPPSSQHIEPYPTYAQPWNASAPYQNRYPMTHGRLPHDVGSMVQLPPVYPGHALLPLNSSLASPIPGHNVMLPPHKHMTQTTGYSVPSIARPVLQQQEPTPGPRSLQFHATKPTQNPFSPFAAAQAGAQMHLASPMTSTLALSRNADRSDNRQLHTPLTLPSPKTLLSVASARVSQSVQHLPKHTPGDRGHASKHPFICSGSTGKSQQLFTAAKPSTNIHSSTDKYSPSRLAIQNLIYGKSKLQNAPLSKPPKPTLQSMFSIPEPNRQGGPPASSSMYKPTLQSMFSIPEPDRQGGPPPSSSVYSSQSSQD</sequence>
<feature type="region of interest" description="Disordered" evidence="1">
    <location>
        <begin position="1"/>
        <end position="27"/>
    </location>
</feature>
<protein>
    <submittedName>
        <fullName evidence="2">Uncharacterized protein</fullName>
    </submittedName>
</protein>
<gene>
    <name evidence="2" type="ORF">VKT23_015984</name>
</gene>
<feature type="compositionally biased region" description="Acidic residues" evidence="1">
    <location>
        <begin position="549"/>
        <end position="560"/>
    </location>
</feature>
<feature type="region of interest" description="Disordered" evidence="1">
    <location>
        <begin position="86"/>
        <end position="157"/>
    </location>
</feature>
<keyword evidence="3" id="KW-1185">Reference proteome</keyword>
<organism evidence="2 3">
    <name type="scientific">Marasmiellus scandens</name>
    <dbReference type="NCBI Taxonomy" id="2682957"/>
    <lineage>
        <taxon>Eukaryota</taxon>
        <taxon>Fungi</taxon>
        <taxon>Dikarya</taxon>
        <taxon>Basidiomycota</taxon>
        <taxon>Agaricomycotina</taxon>
        <taxon>Agaricomycetes</taxon>
        <taxon>Agaricomycetidae</taxon>
        <taxon>Agaricales</taxon>
        <taxon>Marasmiineae</taxon>
        <taxon>Omphalotaceae</taxon>
        <taxon>Marasmiellus</taxon>
    </lineage>
</organism>
<feature type="compositionally biased region" description="Basic and acidic residues" evidence="1">
    <location>
        <begin position="89"/>
        <end position="100"/>
    </location>
</feature>
<dbReference type="Proteomes" id="UP001498398">
    <property type="component" value="Unassembled WGS sequence"/>
</dbReference>
<reference evidence="2 3" key="1">
    <citation type="submission" date="2024-01" db="EMBL/GenBank/DDBJ databases">
        <title>A draft genome for the cacao thread blight pathogen Marasmiellus scandens.</title>
        <authorList>
            <person name="Baruah I.K."/>
            <person name="Leung J."/>
            <person name="Bukari Y."/>
            <person name="Amoako-Attah I."/>
            <person name="Meinhardt L.W."/>
            <person name="Bailey B.A."/>
            <person name="Cohen S.P."/>
        </authorList>
    </citation>
    <scope>NUCLEOTIDE SEQUENCE [LARGE SCALE GENOMIC DNA]</scope>
    <source>
        <strain evidence="2 3">GH-19</strain>
    </source>
</reference>
<feature type="compositionally biased region" description="Basic residues" evidence="1">
    <location>
        <begin position="115"/>
        <end position="125"/>
    </location>
</feature>
<feature type="compositionally biased region" description="Basic and acidic residues" evidence="1">
    <location>
        <begin position="126"/>
        <end position="140"/>
    </location>
</feature>
<evidence type="ECO:0000313" key="2">
    <source>
        <dbReference type="EMBL" id="KAK7442737.1"/>
    </source>
</evidence>
<feature type="compositionally biased region" description="Acidic residues" evidence="1">
    <location>
        <begin position="219"/>
        <end position="235"/>
    </location>
</feature>
<dbReference type="Pfam" id="PF20414">
    <property type="entry name" value="DUF6698"/>
    <property type="match status" value="1"/>
</dbReference>
<feature type="region of interest" description="Disordered" evidence="1">
    <location>
        <begin position="548"/>
        <end position="577"/>
    </location>
</feature>
<feature type="compositionally biased region" description="Basic residues" evidence="1">
    <location>
        <begin position="141"/>
        <end position="153"/>
    </location>
</feature>
<feature type="compositionally biased region" description="Polar residues" evidence="1">
    <location>
        <begin position="610"/>
        <end position="626"/>
    </location>
</feature>
<feature type="region of interest" description="Disordered" evidence="1">
    <location>
        <begin position="929"/>
        <end position="996"/>
    </location>
</feature>
<feature type="compositionally biased region" description="Low complexity" evidence="1">
    <location>
        <begin position="986"/>
        <end position="996"/>
    </location>
</feature>
<comment type="caution">
    <text evidence="2">The sequence shown here is derived from an EMBL/GenBank/DDBJ whole genome shotgun (WGS) entry which is preliminary data.</text>
</comment>
<feature type="region of interest" description="Disordered" evidence="1">
    <location>
        <begin position="610"/>
        <end position="672"/>
    </location>
</feature>
<feature type="region of interest" description="Disordered" evidence="1">
    <location>
        <begin position="780"/>
        <end position="804"/>
    </location>
</feature>
<name>A0ABR1IYY5_9AGAR</name>
<dbReference type="EMBL" id="JBANRG010000057">
    <property type="protein sequence ID" value="KAK7442737.1"/>
    <property type="molecule type" value="Genomic_DNA"/>
</dbReference>
<accession>A0ABR1IYY5</accession>
<feature type="compositionally biased region" description="Polar residues" evidence="1">
    <location>
        <begin position="958"/>
        <end position="971"/>
    </location>
</feature>
<evidence type="ECO:0000313" key="3">
    <source>
        <dbReference type="Proteomes" id="UP001498398"/>
    </source>
</evidence>
<dbReference type="InterPro" id="IPR046521">
    <property type="entry name" value="DUF6698"/>
</dbReference>
<evidence type="ECO:0000256" key="1">
    <source>
        <dbReference type="SAM" id="MobiDB-lite"/>
    </source>
</evidence>